<dbReference type="AlphaFoldDB" id="A0A810NDR1"/>
<dbReference type="PROSITE" id="PS01036">
    <property type="entry name" value="HSP70_3"/>
    <property type="match status" value="1"/>
</dbReference>
<protein>
    <recommendedName>
        <fullName evidence="8">Pyrrolo-quinoline quinone repeat domain-containing protein</fullName>
    </recommendedName>
</protein>
<evidence type="ECO:0000313" key="9">
    <source>
        <dbReference type="EMBL" id="BCJ69633.1"/>
    </source>
</evidence>
<dbReference type="InterPro" id="IPR015943">
    <property type="entry name" value="WD40/YVTN_repeat-like_dom_sf"/>
</dbReference>
<feature type="transmembrane region" description="Helical" evidence="7">
    <location>
        <begin position="402"/>
        <end position="425"/>
    </location>
</feature>
<dbReference type="GO" id="GO:0005524">
    <property type="term" value="F:ATP binding"/>
    <property type="evidence" value="ECO:0007669"/>
    <property type="project" value="UniProtKB-KW"/>
</dbReference>
<evidence type="ECO:0000256" key="5">
    <source>
        <dbReference type="ARBA" id="ARBA00023186"/>
    </source>
</evidence>
<dbReference type="KEGG" id="pry:Prubr_66540"/>
<dbReference type="SUPFAM" id="SSF53067">
    <property type="entry name" value="Actin-like ATPase domain"/>
    <property type="match status" value="2"/>
</dbReference>
<evidence type="ECO:0000256" key="3">
    <source>
        <dbReference type="ARBA" id="ARBA00022840"/>
    </source>
</evidence>
<dbReference type="Gene3D" id="3.90.640.10">
    <property type="entry name" value="Actin, Chain A, domain 4"/>
    <property type="match status" value="1"/>
</dbReference>
<keyword evidence="3" id="KW-0067">ATP-binding</keyword>
<dbReference type="InterPro" id="IPR013126">
    <property type="entry name" value="Hsp_70_fam"/>
</dbReference>
<dbReference type="Proteomes" id="UP000680866">
    <property type="component" value="Chromosome"/>
</dbReference>
<keyword evidence="7" id="KW-0812">Transmembrane</keyword>
<evidence type="ECO:0000256" key="4">
    <source>
        <dbReference type="ARBA" id="ARBA00023016"/>
    </source>
</evidence>
<evidence type="ECO:0000256" key="7">
    <source>
        <dbReference type="SAM" id="Phobius"/>
    </source>
</evidence>
<dbReference type="InterPro" id="IPR018181">
    <property type="entry name" value="Heat_shock_70_CS"/>
</dbReference>
<keyword evidence="7" id="KW-1133">Transmembrane helix</keyword>
<dbReference type="Gene3D" id="2.130.10.10">
    <property type="entry name" value="YVTN repeat-like/Quinoprotein amine dehydrogenase"/>
    <property type="match status" value="1"/>
</dbReference>
<dbReference type="Pfam" id="PF13360">
    <property type="entry name" value="PQQ_2"/>
    <property type="match status" value="1"/>
</dbReference>
<keyword evidence="7" id="KW-0472">Membrane</keyword>
<organism evidence="9 10">
    <name type="scientific">Polymorphospora rubra</name>
    <dbReference type="NCBI Taxonomy" id="338584"/>
    <lineage>
        <taxon>Bacteria</taxon>
        <taxon>Bacillati</taxon>
        <taxon>Actinomycetota</taxon>
        <taxon>Actinomycetes</taxon>
        <taxon>Micromonosporales</taxon>
        <taxon>Micromonosporaceae</taxon>
        <taxon>Polymorphospora</taxon>
    </lineage>
</organism>
<name>A0A810NDR1_9ACTN</name>
<feature type="region of interest" description="Disordered" evidence="6">
    <location>
        <begin position="354"/>
        <end position="393"/>
    </location>
</feature>
<gene>
    <name evidence="9" type="ORF">Prubr_66540</name>
</gene>
<evidence type="ECO:0000256" key="2">
    <source>
        <dbReference type="ARBA" id="ARBA00022741"/>
    </source>
</evidence>
<feature type="domain" description="Pyrrolo-quinoline quinone repeat" evidence="8">
    <location>
        <begin position="476"/>
        <end position="737"/>
    </location>
</feature>
<keyword evidence="4" id="KW-0346">Stress response</keyword>
<dbReference type="InterPro" id="IPR002372">
    <property type="entry name" value="PQQ_rpt_dom"/>
</dbReference>
<dbReference type="EMBL" id="AP023359">
    <property type="protein sequence ID" value="BCJ69633.1"/>
    <property type="molecule type" value="Genomic_DNA"/>
</dbReference>
<proteinExistence type="inferred from homology"/>
<keyword evidence="2" id="KW-0547">Nucleotide-binding</keyword>
<evidence type="ECO:0000256" key="6">
    <source>
        <dbReference type="SAM" id="MobiDB-lite"/>
    </source>
</evidence>
<reference evidence="9" key="1">
    <citation type="submission" date="2020-08" db="EMBL/GenBank/DDBJ databases">
        <title>Whole genome shotgun sequence of Polymorphospora rubra NBRC 101157.</title>
        <authorList>
            <person name="Komaki H."/>
            <person name="Tamura T."/>
        </authorList>
    </citation>
    <scope>NUCLEOTIDE SEQUENCE</scope>
    <source>
        <strain evidence="9">NBRC 101157</strain>
    </source>
</reference>
<keyword evidence="5" id="KW-0143">Chaperone</keyword>
<dbReference type="SUPFAM" id="SSF50998">
    <property type="entry name" value="Quinoprotein alcohol dehydrogenase-like"/>
    <property type="match status" value="1"/>
</dbReference>
<evidence type="ECO:0000256" key="1">
    <source>
        <dbReference type="ARBA" id="ARBA00007381"/>
    </source>
</evidence>
<dbReference type="Pfam" id="PF00012">
    <property type="entry name" value="HSP70"/>
    <property type="match status" value="1"/>
</dbReference>
<feature type="compositionally biased region" description="Pro residues" evidence="6">
    <location>
        <begin position="359"/>
        <end position="371"/>
    </location>
</feature>
<dbReference type="PRINTS" id="PR00301">
    <property type="entry name" value="HEATSHOCK70"/>
</dbReference>
<sequence length="854" mass="90069">MSVPHGFAMGVDLGTSNTVAVIRWPEGRTRPLLVDGVPVLPSGVCLGEDGRLLVGPDAQRLAMVEPARYEPHPKRRIDDGLVLLGDDEVETVRLLAAVLGAVSRAAVEAVGHLPPAVLTFPAAWGTARRNVLSAAAVRAGWPAPRLLPEPIAAAHYFTGILRRPVPVGSCLAVFDFGGGTLDIAVVRNDGSGYTVVGAGGVDDLGGLDVDAALVNHLGGTIAATRPELWHALTNPATTEQRRNNRLFWDDVRGAKEMLSRVTVAPVTVPGLAAAVHLTRDELESVAAPLLRRAVRETDEIVRRCGLRPDELAGLFLVGGSSRLPLVARLLHHELGVAPTVLEQPELPVAEGALAELTPAPGPPPTAGPPFPAQHAGPVPVGSGSRHPGAPGAGKPVLRRPGLIVAAVAVAVVLALAVTVGGWWFLLRDPHSTFAFTELQPTGLTVAYGADSVPSKAASYPDGDVTYLAWTTGDAVNVAAIDTAENRTLWQRPAPAEAKDWRALYAGPDGVILYPGDITATDPKPMVVLDPKDGALKWYRDIGYHDAVVFYQAAVVFSSGDDNAVYGLDWGAGTEKWRLGNRPGTNGVPLATRNFPVEQSGEIDRPGLLGSRTRIIRGDRPVLLQFDVEQGMRVVDVTTGSQRTFTGVPAGQNPIAYAAGDRAHLISTDGNGYQVREYDLTDPGGERVVHTEAAPGRAVRTTPVPCGPERLCYIDQNGDDSDSTHVVALDTARAKVLWREPAPGVTALVGMGDGVLATGDFFPASGLFDGDGNQLLGNDDRRTLGVRLDPANVLLYSREPPGSSRSLRFTGLNLDGARAPLGPVDEIIPSSCSTSRTTLVCGSTNGFQVWRFADA</sequence>
<accession>A0A810NDR1</accession>
<dbReference type="RefSeq" id="WP_212819044.1">
    <property type="nucleotide sequence ID" value="NZ_AP023359.1"/>
</dbReference>
<evidence type="ECO:0000259" key="8">
    <source>
        <dbReference type="Pfam" id="PF13360"/>
    </source>
</evidence>
<dbReference type="Gene3D" id="3.30.420.40">
    <property type="match status" value="2"/>
</dbReference>
<comment type="similarity">
    <text evidence="1">Belongs to the heat shock protein 70 family.</text>
</comment>
<evidence type="ECO:0000313" key="10">
    <source>
        <dbReference type="Proteomes" id="UP000680866"/>
    </source>
</evidence>
<dbReference type="PANTHER" id="PTHR42749">
    <property type="entry name" value="CELL SHAPE-DETERMINING PROTEIN MREB"/>
    <property type="match status" value="1"/>
</dbReference>
<dbReference type="InterPro" id="IPR043129">
    <property type="entry name" value="ATPase_NBD"/>
</dbReference>
<dbReference type="PANTHER" id="PTHR42749:SF1">
    <property type="entry name" value="CELL SHAPE-DETERMINING PROTEIN MREB"/>
    <property type="match status" value="1"/>
</dbReference>
<dbReference type="GO" id="GO:0140662">
    <property type="term" value="F:ATP-dependent protein folding chaperone"/>
    <property type="evidence" value="ECO:0007669"/>
    <property type="project" value="InterPro"/>
</dbReference>
<keyword evidence="10" id="KW-1185">Reference proteome</keyword>
<dbReference type="InterPro" id="IPR011047">
    <property type="entry name" value="Quinoprotein_ADH-like_sf"/>
</dbReference>